<comment type="caution">
    <text evidence="2">The sequence shown here is derived from an EMBL/GenBank/DDBJ whole genome shotgun (WGS) entry which is preliminary data.</text>
</comment>
<dbReference type="EMBL" id="VCBC01000005">
    <property type="protein sequence ID" value="TLU66150.1"/>
    <property type="molecule type" value="Genomic_DNA"/>
</dbReference>
<evidence type="ECO:0000313" key="2">
    <source>
        <dbReference type="EMBL" id="TLU66150.1"/>
    </source>
</evidence>
<name>A0A5R9IKU7_9GAMM</name>
<feature type="transmembrane region" description="Helical" evidence="1">
    <location>
        <begin position="87"/>
        <end position="106"/>
    </location>
</feature>
<feature type="transmembrane region" description="Helical" evidence="1">
    <location>
        <begin position="127"/>
        <end position="151"/>
    </location>
</feature>
<dbReference type="Proteomes" id="UP000307790">
    <property type="component" value="Unassembled WGS sequence"/>
</dbReference>
<proteinExistence type="predicted"/>
<feature type="transmembrane region" description="Helical" evidence="1">
    <location>
        <begin position="181"/>
        <end position="199"/>
    </location>
</feature>
<dbReference type="RefSeq" id="WP_138319026.1">
    <property type="nucleotide sequence ID" value="NZ_VCBC01000005.1"/>
</dbReference>
<keyword evidence="3" id="KW-1185">Reference proteome</keyword>
<sequence length="214" mass="23611">MSTIDYSKYTLNDLLDVKEKISPDSPNYNSLQLELENRKDEISEAIEKSKEEAFSIAKNRVKIIGYFQLTAAVAILLYYVGSIFDGSFSFLSTVVAIPFIALNAIAGMTAIKENHKYYWLSILNQSLQVLSIGLGSISATYSGLGSAYVYISWNTQFLFGASASFSPGFSFNQYTGNLPTQWISIDIVAIIFISALLTVSKVKSTANKSLNQDQ</sequence>
<dbReference type="OrthoDB" id="6291126at2"/>
<keyword evidence="1" id="KW-0812">Transmembrane</keyword>
<organism evidence="2 3">
    <name type="scientific">Thalassotalea litorea</name>
    <dbReference type="NCBI Taxonomy" id="2020715"/>
    <lineage>
        <taxon>Bacteria</taxon>
        <taxon>Pseudomonadati</taxon>
        <taxon>Pseudomonadota</taxon>
        <taxon>Gammaproteobacteria</taxon>
        <taxon>Alteromonadales</taxon>
        <taxon>Colwelliaceae</taxon>
        <taxon>Thalassotalea</taxon>
    </lineage>
</organism>
<evidence type="ECO:0000256" key="1">
    <source>
        <dbReference type="SAM" id="Phobius"/>
    </source>
</evidence>
<accession>A0A5R9IKU7</accession>
<keyword evidence="1" id="KW-1133">Transmembrane helix</keyword>
<reference evidence="2 3" key="1">
    <citation type="submission" date="2019-05" db="EMBL/GenBank/DDBJ databases">
        <title>Genome sequences of Thalassotalea litorea 1K03283.</title>
        <authorList>
            <person name="Zhang D."/>
        </authorList>
    </citation>
    <scope>NUCLEOTIDE SEQUENCE [LARGE SCALE GENOMIC DNA]</scope>
    <source>
        <strain evidence="2 3">MCCC 1K03283</strain>
    </source>
</reference>
<gene>
    <name evidence="2" type="ORF">FE810_05365</name>
</gene>
<keyword evidence="1" id="KW-0472">Membrane</keyword>
<feature type="transmembrane region" description="Helical" evidence="1">
    <location>
        <begin position="63"/>
        <end position="81"/>
    </location>
</feature>
<protein>
    <submittedName>
        <fullName evidence="2">Uncharacterized protein</fullName>
    </submittedName>
</protein>
<evidence type="ECO:0000313" key="3">
    <source>
        <dbReference type="Proteomes" id="UP000307790"/>
    </source>
</evidence>
<dbReference type="AlphaFoldDB" id="A0A5R9IKU7"/>